<accession>A0ABR3AVM8</accession>
<keyword evidence="3" id="KW-0746">Sphingolipid metabolism</keyword>
<proteinExistence type="inferred from homology"/>
<dbReference type="EC" id="3.5.1.23" evidence="3"/>
<comment type="similarity">
    <text evidence="1 3">Belongs to the neutral ceramidase family.</text>
</comment>
<feature type="chain" id="PRO_5046224027" description="Neutral ceramidase" evidence="4">
    <location>
        <begin position="19"/>
        <end position="758"/>
    </location>
</feature>
<evidence type="ECO:0000256" key="2">
    <source>
        <dbReference type="ARBA" id="ARBA00022801"/>
    </source>
</evidence>
<organism evidence="7 8">
    <name type="scientific">Phycomyces blakesleeanus</name>
    <dbReference type="NCBI Taxonomy" id="4837"/>
    <lineage>
        <taxon>Eukaryota</taxon>
        <taxon>Fungi</taxon>
        <taxon>Fungi incertae sedis</taxon>
        <taxon>Mucoromycota</taxon>
        <taxon>Mucoromycotina</taxon>
        <taxon>Mucoromycetes</taxon>
        <taxon>Mucorales</taxon>
        <taxon>Phycomycetaceae</taxon>
        <taxon>Phycomyces</taxon>
    </lineage>
</organism>
<gene>
    <name evidence="7" type="ORF">J3Q64DRAFT_1756612</name>
</gene>
<keyword evidence="2 3" id="KW-0378">Hydrolase</keyword>
<name>A0ABR3AVM8_PHYBL</name>
<feature type="domain" description="Neutral/alkaline non-lysosomal ceramidase N-terminal" evidence="5">
    <location>
        <begin position="25"/>
        <end position="556"/>
    </location>
</feature>
<evidence type="ECO:0000256" key="4">
    <source>
        <dbReference type="SAM" id="SignalP"/>
    </source>
</evidence>
<dbReference type="Gene3D" id="2.60.40.2300">
    <property type="entry name" value="Neutral/alkaline non-lysosomal ceramidase, C-terminal domain"/>
    <property type="match status" value="1"/>
</dbReference>
<dbReference type="InterPro" id="IPR038445">
    <property type="entry name" value="NCDase_C_sf"/>
</dbReference>
<dbReference type="PANTHER" id="PTHR12670:SF1">
    <property type="entry name" value="NEUTRAL CERAMIDASE"/>
    <property type="match status" value="1"/>
</dbReference>
<dbReference type="EMBL" id="JBCLYO010000018">
    <property type="protein sequence ID" value="KAL0081100.1"/>
    <property type="molecule type" value="Genomic_DNA"/>
</dbReference>
<dbReference type="PANTHER" id="PTHR12670">
    <property type="entry name" value="CERAMIDASE"/>
    <property type="match status" value="1"/>
</dbReference>
<dbReference type="Proteomes" id="UP001448207">
    <property type="component" value="Unassembled WGS sequence"/>
</dbReference>
<feature type="signal peptide" evidence="4">
    <location>
        <begin position="1"/>
        <end position="18"/>
    </location>
</feature>
<dbReference type="InterPro" id="IPR031331">
    <property type="entry name" value="NEUT/ALK_ceramidase_C"/>
</dbReference>
<keyword evidence="8" id="KW-1185">Reference proteome</keyword>
<evidence type="ECO:0000259" key="5">
    <source>
        <dbReference type="Pfam" id="PF04734"/>
    </source>
</evidence>
<dbReference type="InterPro" id="IPR006823">
    <property type="entry name" value="Ceramidase_alk"/>
</dbReference>
<keyword evidence="3" id="KW-0443">Lipid metabolism</keyword>
<keyword evidence="4" id="KW-0732">Signal</keyword>
<comment type="caution">
    <text evidence="7">The sequence shown here is derived from an EMBL/GenBank/DDBJ whole genome shotgun (WGS) entry which is preliminary data.</text>
</comment>
<dbReference type="Pfam" id="PF04734">
    <property type="entry name" value="Ceramidase_alk"/>
    <property type="match status" value="1"/>
</dbReference>
<dbReference type="Pfam" id="PF17048">
    <property type="entry name" value="Ceramidse_alk_C"/>
    <property type="match status" value="1"/>
</dbReference>
<comment type="catalytic activity">
    <reaction evidence="3">
        <text>an N-acylsphing-4-enine + H2O = sphing-4-enine + a fatty acid</text>
        <dbReference type="Rhea" id="RHEA:20856"/>
        <dbReference type="ChEBI" id="CHEBI:15377"/>
        <dbReference type="ChEBI" id="CHEBI:28868"/>
        <dbReference type="ChEBI" id="CHEBI:52639"/>
        <dbReference type="ChEBI" id="CHEBI:57756"/>
        <dbReference type="EC" id="3.5.1.23"/>
    </reaction>
</comment>
<reference evidence="7 8" key="1">
    <citation type="submission" date="2024-04" db="EMBL/GenBank/DDBJ databases">
        <title>Symmetric and asymmetric DNA N6-adenine methylation regulates different biological responses in Mucorales.</title>
        <authorList>
            <consortium name="Lawrence Berkeley National Laboratory"/>
            <person name="Lax C."/>
            <person name="Mondo S.J."/>
            <person name="Osorio-Concepcion M."/>
            <person name="Muszewska A."/>
            <person name="Corrochano-Luque M."/>
            <person name="Gutierrez G."/>
            <person name="Riley R."/>
            <person name="Lipzen A."/>
            <person name="Guo J."/>
            <person name="Hundley H."/>
            <person name="Amirebrahimi M."/>
            <person name="Ng V."/>
            <person name="Lorenzo-Gutierrez D."/>
            <person name="Binder U."/>
            <person name="Yang J."/>
            <person name="Song Y."/>
            <person name="Canovas D."/>
            <person name="Navarro E."/>
            <person name="Freitag M."/>
            <person name="Gabaldon T."/>
            <person name="Grigoriev I.V."/>
            <person name="Corrochano L.M."/>
            <person name="Nicolas F.E."/>
            <person name="Garre V."/>
        </authorList>
    </citation>
    <scope>NUCLEOTIDE SEQUENCE [LARGE SCALE GENOMIC DNA]</scope>
    <source>
        <strain evidence="7 8">L51</strain>
    </source>
</reference>
<evidence type="ECO:0000313" key="8">
    <source>
        <dbReference type="Proteomes" id="UP001448207"/>
    </source>
</evidence>
<evidence type="ECO:0000313" key="7">
    <source>
        <dbReference type="EMBL" id="KAL0081100.1"/>
    </source>
</evidence>
<protein>
    <recommendedName>
        <fullName evidence="3">Neutral ceramidase</fullName>
        <ecNumber evidence="3">3.5.1.23</ecNumber>
    </recommendedName>
</protein>
<dbReference type="InterPro" id="IPR031329">
    <property type="entry name" value="NEUT/ALK_ceramidase_N"/>
</dbReference>
<evidence type="ECO:0000256" key="3">
    <source>
        <dbReference type="RuleBase" id="RU366019"/>
    </source>
</evidence>
<feature type="domain" description="Neutral/alkaline non-lysosomal ceramidase C-terminal" evidence="6">
    <location>
        <begin position="559"/>
        <end position="692"/>
    </location>
</feature>
<evidence type="ECO:0000259" key="6">
    <source>
        <dbReference type="Pfam" id="PF17048"/>
    </source>
</evidence>
<sequence>MLPRTFFLFELLFHLLAGQPTQVGYQVGTGIADITGPIVQIMMMGYAKHGQTGQGLAQRLYSRAYTVLDPVSGNRITIVNTDTQSMGDIVKQRVVSSLQEIYGEDVYTEKNIMLASTHSHSGMGGFLQYTLYEISVLGWIEETVQPMVQGIVKSIQIAHDNLQEGNVVYNLGELLDTNINRSPSAYLLNPEEERARYKHNVDKDMSLLGFRARDGQPLGLITWFPVHGVSINNTNRLINGDNKGFAAYAAERTMNPDSLPGKGPFVAAFTQSNGADVSPNTLGAFCTETDIPCDGSRDSICPGSSKCIGRGPGWKIGHFESNRIIGQNQATRALELFGQKRKGKAIPASVSASASTSASVPVPISVQGKVDFRQKYWDITKEVVITANGTKGLLCDPAMGYSFAAGTTDGPAIDGFYQNTTQGTFFWDIAKDLVKKPTQRQKECQAPKAILLNTGEIKYPFDWQPKILDVQLLRMGNVYIIGVPSEFSTMSGRRLRRSVRQNLIAQGLGNNDTVVLHTGPANGYASYCTTFEEYQMQRYEGGSTPYGPYTLDAYIKVFGELVSSMASGKPILDSEQLPNYVNASYDFSPRQGADRPKLFHQFGDVVRNVAPVYRRRKALTITASFVAGNPRNDGMLDKTYLTVEYRQPSSGDWKIIKTDDDYDTRFIWRYTMPILGQSEATVEWDCGEDTPGNLYLYSTYNKAEIINPHMYTHQYKSKMLFLFCLAGFYRLGYFGHHRTPYTKVAIPHSGYSSEFELI</sequence>
<evidence type="ECO:0000256" key="1">
    <source>
        <dbReference type="ARBA" id="ARBA00009835"/>
    </source>
</evidence>